<dbReference type="InterPro" id="IPR023606">
    <property type="entry name" value="CoA-Trfase_III_dom_1_sf"/>
</dbReference>
<protein>
    <submittedName>
        <fullName evidence="3">Sugct protein</fullName>
    </submittedName>
</protein>
<evidence type="ECO:0000313" key="4">
    <source>
        <dbReference type="Proteomes" id="UP000601435"/>
    </source>
</evidence>
<sequence length="722" mass="81315">MLLNLRASSRALLRPAGARQVVWHRRLPGLCGVRHFSYVPDENKPLTAAQRGALERQEAADELRTLPQQLRQFPPKEGAVICRAHNRPAASAGLMAAHDHLPLSGVRVLELSIAIAAPSAGQVLGDYGADVIKVEPPGGDTQRHMVSGLGKSSADPYQHSAHFYSVNRGKRSIVLNLKAKAGLLALHVLLEKSDVFISNYRYESLQRLGLDLEGLLARYPRLIFCPMTGWGFHGPHANQPVYDVSGFWARSGAAASHTDANGYPAVLAPGFGDMATGLAAVGGICAALFAREKTGKGMVLSTSLLRAGVHCNSWALSSYFAFGREIKWGRRDGTGNPLATVYRCKDGKAFWLTGFEADRHWPATVRAVGQSEWLNDARFATARSRRENQRQLVAELDAVFATKTREEWAALFQSEGVWWAPVLTAAEVAADPQALAAGSFVESPLSLKAREAGRTQVTMAASPVDFMNAPKTEPRRPTPELGEQTEEILMELGLSEGVREEILSEVRPKARSRFPEQLYPGHPHNFTPLRPIRTGFSALDRAVREVAWESRFDLMERRIMPRYAAECIGTPRREVQDGLVRGIRVRPVQNPFVRLKPAMKYRLNTWQSRNWKQWSPNLCNVRGSRRRYRVPQDIAPYKDELGEWHPPRVSGRYKADIEKQYYLNSIPWVWANDYYQGKLHYMDREPHGLKRWYRKEYRQAQVTEALKRADEMIEDYRKERRQ</sequence>
<dbReference type="GO" id="GO:0008410">
    <property type="term" value="F:CoA-transferase activity"/>
    <property type="evidence" value="ECO:0007669"/>
    <property type="project" value="TreeGrafter"/>
</dbReference>
<evidence type="ECO:0000256" key="2">
    <source>
        <dbReference type="ARBA" id="ARBA00022679"/>
    </source>
</evidence>
<dbReference type="SUPFAM" id="SSF89796">
    <property type="entry name" value="CoA-transferase family III (CaiB/BaiF)"/>
    <property type="match status" value="1"/>
</dbReference>
<dbReference type="PANTHER" id="PTHR48207:SF3">
    <property type="entry name" value="SUCCINATE--HYDROXYMETHYLGLUTARATE COA-TRANSFERASE"/>
    <property type="match status" value="1"/>
</dbReference>
<evidence type="ECO:0000256" key="1">
    <source>
        <dbReference type="ARBA" id="ARBA00008383"/>
    </source>
</evidence>
<dbReference type="Gene3D" id="3.40.50.10540">
    <property type="entry name" value="Crotonobetainyl-coa:carnitine coa-transferase, domain 1"/>
    <property type="match status" value="1"/>
</dbReference>
<keyword evidence="2" id="KW-0808">Transferase</keyword>
<dbReference type="Pfam" id="PF02515">
    <property type="entry name" value="CoA_transf_3"/>
    <property type="match status" value="1"/>
</dbReference>
<dbReference type="OrthoDB" id="6288734at2759"/>
<dbReference type="InterPro" id="IPR003673">
    <property type="entry name" value="CoA-Trfase_fam_III"/>
</dbReference>
<organism evidence="3 4">
    <name type="scientific">Symbiodinium necroappetens</name>
    <dbReference type="NCBI Taxonomy" id="1628268"/>
    <lineage>
        <taxon>Eukaryota</taxon>
        <taxon>Sar</taxon>
        <taxon>Alveolata</taxon>
        <taxon>Dinophyceae</taxon>
        <taxon>Suessiales</taxon>
        <taxon>Symbiodiniaceae</taxon>
        <taxon>Symbiodinium</taxon>
    </lineage>
</organism>
<dbReference type="Gene3D" id="3.30.1540.10">
    <property type="entry name" value="formyl-coa transferase, domain 3"/>
    <property type="match status" value="1"/>
</dbReference>
<proteinExistence type="inferred from homology"/>
<accession>A0A812TDZ4</accession>
<dbReference type="EMBL" id="CAJNJA010024586">
    <property type="protein sequence ID" value="CAE7528715.1"/>
    <property type="molecule type" value="Genomic_DNA"/>
</dbReference>
<comment type="caution">
    <text evidence="3">The sequence shown here is derived from an EMBL/GenBank/DDBJ whole genome shotgun (WGS) entry which is preliminary data.</text>
</comment>
<gene>
    <name evidence="3" type="primary">Sugct</name>
    <name evidence="3" type="ORF">SNEC2469_LOCUS15168</name>
</gene>
<keyword evidence="4" id="KW-1185">Reference proteome</keyword>
<feature type="non-terminal residue" evidence="3">
    <location>
        <position position="1"/>
    </location>
</feature>
<evidence type="ECO:0000313" key="3">
    <source>
        <dbReference type="EMBL" id="CAE7528715.1"/>
    </source>
</evidence>
<reference evidence="3" key="1">
    <citation type="submission" date="2021-02" db="EMBL/GenBank/DDBJ databases">
        <authorList>
            <person name="Dougan E. K."/>
            <person name="Rhodes N."/>
            <person name="Thang M."/>
            <person name="Chan C."/>
        </authorList>
    </citation>
    <scope>NUCLEOTIDE SEQUENCE</scope>
</reference>
<dbReference type="PANTHER" id="PTHR48207">
    <property type="entry name" value="SUCCINATE--HYDROXYMETHYLGLUTARATE COA-TRANSFERASE"/>
    <property type="match status" value="1"/>
</dbReference>
<dbReference type="AlphaFoldDB" id="A0A812TDZ4"/>
<dbReference type="InterPro" id="IPR050483">
    <property type="entry name" value="CoA-transferase_III_domain"/>
</dbReference>
<dbReference type="Proteomes" id="UP000601435">
    <property type="component" value="Unassembled WGS sequence"/>
</dbReference>
<comment type="similarity">
    <text evidence="1">Belongs to the CoA-transferase III family.</text>
</comment>
<name>A0A812TDZ4_9DINO</name>
<dbReference type="InterPro" id="IPR044855">
    <property type="entry name" value="CoA-Trfase_III_dom3_sf"/>
</dbReference>